<feature type="non-terminal residue" evidence="1">
    <location>
        <position position="1"/>
    </location>
</feature>
<reference evidence="1" key="1">
    <citation type="journal article" date="2014" name="Front. Microbiol.">
        <title>High frequency of phylogenetically diverse reductive dehalogenase-homologous genes in deep subseafloor sedimentary metagenomes.</title>
        <authorList>
            <person name="Kawai M."/>
            <person name="Futagami T."/>
            <person name="Toyoda A."/>
            <person name="Takaki Y."/>
            <person name="Nishi S."/>
            <person name="Hori S."/>
            <person name="Arai W."/>
            <person name="Tsubouchi T."/>
            <person name="Morono Y."/>
            <person name="Uchiyama I."/>
            <person name="Ito T."/>
            <person name="Fujiyama A."/>
            <person name="Inagaki F."/>
            <person name="Takami H."/>
        </authorList>
    </citation>
    <scope>NUCLEOTIDE SEQUENCE</scope>
    <source>
        <strain evidence="1">Expedition CK06-06</strain>
    </source>
</reference>
<evidence type="ECO:0000313" key="1">
    <source>
        <dbReference type="EMBL" id="GAH33812.1"/>
    </source>
</evidence>
<proteinExistence type="predicted"/>
<dbReference type="EMBL" id="BARU01009194">
    <property type="protein sequence ID" value="GAH33812.1"/>
    <property type="molecule type" value="Genomic_DNA"/>
</dbReference>
<comment type="caution">
    <text evidence="1">The sequence shown here is derived from an EMBL/GenBank/DDBJ whole genome shotgun (WGS) entry which is preliminary data.</text>
</comment>
<organism evidence="1">
    <name type="scientific">marine sediment metagenome</name>
    <dbReference type="NCBI Taxonomy" id="412755"/>
    <lineage>
        <taxon>unclassified sequences</taxon>
        <taxon>metagenomes</taxon>
        <taxon>ecological metagenomes</taxon>
    </lineage>
</organism>
<protein>
    <submittedName>
        <fullName evidence="1">Uncharacterized protein</fullName>
    </submittedName>
</protein>
<dbReference type="AlphaFoldDB" id="X1EMK1"/>
<accession>X1EMK1</accession>
<gene>
    <name evidence="1" type="ORF">S03H2_17787</name>
</gene>
<name>X1EMK1_9ZZZZ</name>
<sequence>QITVKRKREEGGIPLKKLMKIEKEILFNALKFPDIRCRKEEVIKDEYAAFLRVYDEQVGSSL</sequence>